<dbReference type="AlphaFoldDB" id="A0A8H3J3L7"/>
<evidence type="ECO:0000313" key="2">
    <source>
        <dbReference type="Proteomes" id="UP000664534"/>
    </source>
</evidence>
<proteinExistence type="predicted"/>
<sequence>MGKVWTLRLPASGSDLRFVELDTHILDRWNALDTDATTARLEKGLGHVPDLSEFDRKRTDLRYIHLFDGDYGARTLSRGDSEGRYYIYKCVEPTPSGLPRNFYFENVEKARVYGDAFVFEVRKWHYVDGEWRASFGNMRDFEYDLKNGGKCVRLLKKMATW</sequence>
<dbReference type="EMBL" id="CAJPDT010000127">
    <property type="protein sequence ID" value="CAF9940092.1"/>
    <property type="molecule type" value="Genomic_DNA"/>
</dbReference>
<dbReference type="Proteomes" id="UP000664534">
    <property type="component" value="Unassembled WGS sequence"/>
</dbReference>
<keyword evidence="2" id="KW-1185">Reference proteome</keyword>
<protein>
    <submittedName>
        <fullName evidence="1">Uncharacterized protein</fullName>
    </submittedName>
</protein>
<evidence type="ECO:0000313" key="1">
    <source>
        <dbReference type="EMBL" id="CAF9940092.1"/>
    </source>
</evidence>
<organism evidence="1 2">
    <name type="scientific">Imshaugia aleurites</name>
    <dbReference type="NCBI Taxonomy" id="172621"/>
    <lineage>
        <taxon>Eukaryota</taxon>
        <taxon>Fungi</taxon>
        <taxon>Dikarya</taxon>
        <taxon>Ascomycota</taxon>
        <taxon>Pezizomycotina</taxon>
        <taxon>Lecanoromycetes</taxon>
        <taxon>OSLEUM clade</taxon>
        <taxon>Lecanoromycetidae</taxon>
        <taxon>Lecanorales</taxon>
        <taxon>Lecanorineae</taxon>
        <taxon>Parmeliaceae</taxon>
        <taxon>Imshaugia</taxon>
    </lineage>
</organism>
<name>A0A8H3J3L7_9LECA</name>
<reference evidence="1" key="1">
    <citation type="submission" date="2021-03" db="EMBL/GenBank/DDBJ databases">
        <authorList>
            <person name="Tagirdzhanova G."/>
        </authorList>
    </citation>
    <scope>NUCLEOTIDE SEQUENCE</scope>
</reference>
<comment type="caution">
    <text evidence="1">The sequence shown here is derived from an EMBL/GenBank/DDBJ whole genome shotgun (WGS) entry which is preliminary data.</text>
</comment>
<gene>
    <name evidence="1" type="ORF">IMSHALPRED_001747</name>
</gene>
<accession>A0A8H3J3L7</accession>